<dbReference type="EMBL" id="JAOWLB010000053">
    <property type="protein sequence ID" value="MCV2891456.1"/>
    <property type="molecule type" value="Genomic_DNA"/>
</dbReference>
<dbReference type="Proteomes" id="UP001320899">
    <property type="component" value="Unassembled WGS sequence"/>
</dbReference>
<comment type="caution">
    <text evidence="1">The sequence shown here is derived from an EMBL/GenBank/DDBJ whole genome shotgun (WGS) entry which is preliminary data.</text>
</comment>
<evidence type="ECO:0000313" key="1">
    <source>
        <dbReference type="EMBL" id="MCV2891456.1"/>
    </source>
</evidence>
<reference evidence="1 2" key="1">
    <citation type="submission" date="2022-10" db="EMBL/GenBank/DDBJ databases">
        <title>Ruegeria sp. nov., isolated from ocean surface sediments.</title>
        <authorList>
            <person name="He W."/>
            <person name="Xue H.-P."/>
            <person name="Zhang D.-F."/>
        </authorList>
    </citation>
    <scope>NUCLEOTIDE SEQUENCE [LARGE SCALE GENOMIC DNA]</scope>
    <source>
        <strain evidence="1 2">XHP0148</strain>
    </source>
</reference>
<keyword evidence="2" id="KW-1185">Reference proteome</keyword>
<name>A0ABT3ARZ7_9RHOB</name>
<evidence type="ECO:0000313" key="2">
    <source>
        <dbReference type="Proteomes" id="UP001320899"/>
    </source>
</evidence>
<proteinExistence type="predicted"/>
<gene>
    <name evidence="1" type="ORF">OE747_24425</name>
</gene>
<sequence length="83" mass="9087">GFMLRVVVPSLPSMRRPAFADQAQQLRPEVVAIAAKFPGTTVQMVEDPPGPAMRSTVLAEIYGKDLEVLRDLSDRAASIFEVM</sequence>
<accession>A0ABT3ARZ7</accession>
<protein>
    <submittedName>
        <fullName evidence="1">Uncharacterized protein</fullName>
    </submittedName>
</protein>
<organism evidence="1 2">
    <name type="scientific">Ruegeria aquimaris</name>
    <dbReference type="NCBI Taxonomy" id="2984333"/>
    <lineage>
        <taxon>Bacteria</taxon>
        <taxon>Pseudomonadati</taxon>
        <taxon>Pseudomonadota</taxon>
        <taxon>Alphaproteobacteria</taxon>
        <taxon>Rhodobacterales</taxon>
        <taxon>Roseobacteraceae</taxon>
        <taxon>Ruegeria</taxon>
    </lineage>
</organism>
<dbReference type="RefSeq" id="WP_263831043.1">
    <property type="nucleotide sequence ID" value="NZ_JAOWLB010000053.1"/>
</dbReference>
<feature type="non-terminal residue" evidence="1">
    <location>
        <position position="1"/>
    </location>
</feature>